<dbReference type="EMBL" id="ML769698">
    <property type="protein sequence ID" value="KAE9389408.1"/>
    <property type="molecule type" value="Genomic_DNA"/>
</dbReference>
<feature type="transmembrane region" description="Helical" evidence="1">
    <location>
        <begin position="204"/>
        <end position="225"/>
    </location>
</feature>
<evidence type="ECO:0000256" key="1">
    <source>
        <dbReference type="SAM" id="Phobius"/>
    </source>
</evidence>
<feature type="transmembrane region" description="Helical" evidence="1">
    <location>
        <begin position="12"/>
        <end position="39"/>
    </location>
</feature>
<dbReference type="Proteomes" id="UP000799118">
    <property type="component" value="Unassembled WGS sequence"/>
</dbReference>
<dbReference type="OrthoDB" id="3206554at2759"/>
<sequence length="329" mass="36627">MATTTGTLETTLGAIILGVPLATMFSGILIVECIMYWSILDMVHSSVLMVSSWKWFITDHGTNVNFIPITIAISVLTASLHNPYHRIRAGNINIDCAKHVFMENFSVYIPVSKQKYWLTVPIIVLAGLRFVLGCLSSSYMLQLKNFEAFRHSNGSIILRRSRAQSVSLDGVIDSLILYSFETGLATVISTLAMLITWIVMRENLIFLALHFIVAKLYANSIVAMLNYRPSLRERAGNVTSRSIDAVDLDVLRLKRHTSGQRGGRFNYFGSTRDQLHASSDDNVAPVEVNVTKTMQMHVDEILTDEPACNGNSKAMPMGLMDTESAHSQY</sequence>
<feature type="transmembrane region" description="Helical" evidence="1">
    <location>
        <begin position="116"/>
        <end position="141"/>
    </location>
</feature>
<dbReference type="InterPro" id="IPR045339">
    <property type="entry name" value="DUF6534"/>
</dbReference>
<dbReference type="Pfam" id="PF20152">
    <property type="entry name" value="DUF6534"/>
    <property type="match status" value="1"/>
</dbReference>
<feature type="transmembrane region" description="Helical" evidence="1">
    <location>
        <begin position="175"/>
        <end position="198"/>
    </location>
</feature>
<keyword evidence="1" id="KW-0472">Membrane</keyword>
<reference evidence="3" key="1">
    <citation type="journal article" date="2019" name="Environ. Microbiol.">
        <title>Fungal ecological strategies reflected in gene transcription - a case study of two litter decomposers.</title>
        <authorList>
            <person name="Barbi F."/>
            <person name="Kohler A."/>
            <person name="Barry K."/>
            <person name="Baskaran P."/>
            <person name="Daum C."/>
            <person name="Fauchery L."/>
            <person name="Ihrmark K."/>
            <person name="Kuo A."/>
            <person name="LaButti K."/>
            <person name="Lipzen A."/>
            <person name="Morin E."/>
            <person name="Grigoriev I.V."/>
            <person name="Henrissat B."/>
            <person name="Lindahl B."/>
            <person name="Martin F."/>
        </authorList>
    </citation>
    <scope>NUCLEOTIDE SEQUENCE</scope>
    <source>
        <strain evidence="3">JB14</strain>
    </source>
</reference>
<keyword evidence="1" id="KW-1133">Transmembrane helix</keyword>
<name>A0A6A4GUK2_9AGAR</name>
<proteinExistence type="predicted"/>
<dbReference type="AlphaFoldDB" id="A0A6A4GUK2"/>
<evidence type="ECO:0000313" key="4">
    <source>
        <dbReference type="Proteomes" id="UP000799118"/>
    </source>
</evidence>
<keyword evidence="1" id="KW-0812">Transmembrane</keyword>
<evidence type="ECO:0000313" key="3">
    <source>
        <dbReference type="EMBL" id="KAE9389408.1"/>
    </source>
</evidence>
<accession>A0A6A4GUK2</accession>
<gene>
    <name evidence="3" type="ORF">BT96DRAFT_946873</name>
</gene>
<protein>
    <recommendedName>
        <fullName evidence="2">DUF6534 domain-containing protein</fullName>
    </recommendedName>
</protein>
<evidence type="ECO:0000259" key="2">
    <source>
        <dbReference type="Pfam" id="PF20152"/>
    </source>
</evidence>
<keyword evidence="4" id="KW-1185">Reference proteome</keyword>
<feature type="domain" description="DUF6534" evidence="2">
    <location>
        <begin position="156"/>
        <end position="229"/>
    </location>
</feature>
<organism evidence="3 4">
    <name type="scientific">Gymnopus androsaceus JB14</name>
    <dbReference type="NCBI Taxonomy" id="1447944"/>
    <lineage>
        <taxon>Eukaryota</taxon>
        <taxon>Fungi</taxon>
        <taxon>Dikarya</taxon>
        <taxon>Basidiomycota</taxon>
        <taxon>Agaricomycotina</taxon>
        <taxon>Agaricomycetes</taxon>
        <taxon>Agaricomycetidae</taxon>
        <taxon>Agaricales</taxon>
        <taxon>Marasmiineae</taxon>
        <taxon>Omphalotaceae</taxon>
        <taxon>Gymnopus</taxon>
    </lineage>
</organism>